<comment type="caution">
    <text evidence="1">The sequence shown here is derived from an EMBL/GenBank/DDBJ whole genome shotgun (WGS) entry which is preliminary data.</text>
</comment>
<protein>
    <submittedName>
        <fullName evidence="1">Uncharacterized protein</fullName>
    </submittedName>
</protein>
<dbReference type="AlphaFoldDB" id="A0AAV4C848"/>
<keyword evidence="2" id="KW-1185">Reference proteome</keyword>
<evidence type="ECO:0000313" key="2">
    <source>
        <dbReference type="Proteomes" id="UP000735302"/>
    </source>
</evidence>
<proteinExistence type="predicted"/>
<name>A0AAV4C848_9GAST</name>
<evidence type="ECO:0000313" key="1">
    <source>
        <dbReference type="EMBL" id="GFO27860.1"/>
    </source>
</evidence>
<gene>
    <name evidence="1" type="ORF">PoB_005436500</name>
</gene>
<organism evidence="1 2">
    <name type="scientific">Plakobranchus ocellatus</name>
    <dbReference type="NCBI Taxonomy" id="259542"/>
    <lineage>
        <taxon>Eukaryota</taxon>
        <taxon>Metazoa</taxon>
        <taxon>Spiralia</taxon>
        <taxon>Lophotrochozoa</taxon>
        <taxon>Mollusca</taxon>
        <taxon>Gastropoda</taxon>
        <taxon>Heterobranchia</taxon>
        <taxon>Euthyneura</taxon>
        <taxon>Panpulmonata</taxon>
        <taxon>Sacoglossa</taxon>
        <taxon>Placobranchoidea</taxon>
        <taxon>Plakobranchidae</taxon>
        <taxon>Plakobranchus</taxon>
    </lineage>
</organism>
<dbReference type="Proteomes" id="UP000735302">
    <property type="component" value="Unassembled WGS sequence"/>
</dbReference>
<dbReference type="EMBL" id="BLXT01005966">
    <property type="protein sequence ID" value="GFO27860.1"/>
    <property type="molecule type" value="Genomic_DNA"/>
</dbReference>
<reference evidence="1 2" key="1">
    <citation type="journal article" date="2021" name="Elife">
        <title>Chloroplast acquisition without the gene transfer in kleptoplastic sea slugs, Plakobranchus ocellatus.</title>
        <authorList>
            <person name="Maeda T."/>
            <person name="Takahashi S."/>
            <person name="Yoshida T."/>
            <person name="Shimamura S."/>
            <person name="Takaki Y."/>
            <person name="Nagai Y."/>
            <person name="Toyoda A."/>
            <person name="Suzuki Y."/>
            <person name="Arimoto A."/>
            <person name="Ishii H."/>
            <person name="Satoh N."/>
            <person name="Nishiyama T."/>
            <person name="Hasebe M."/>
            <person name="Maruyama T."/>
            <person name="Minagawa J."/>
            <person name="Obokata J."/>
            <person name="Shigenobu S."/>
        </authorList>
    </citation>
    <scope>NUCLEOTIDE SEQUENCE [LARGE SCALE GENOMIC DNA]</scope>
</reference>
<accession>A0AAV4C848</accession>
<sequence length="83" mass="9191">MVSKAARTRDRRGGTDFNAGWEGSVKKDVYGMKSVTTNVMSDSQALLRLGRLCVGVELEPATEVFLHVSGRSRWPLCHHCPTE</sequence>